<dbReference type="Pfam" id="PF09995">
    <property type="entry name" value="MPAB_Lcp_cat"/>
    <property type="match status" value="1"/>
</dbReference>
<organism evidence="3 4">
    <name type="scientific">Williamsia marianensis</name>
    <dbReference type="NCBI Taxonomy" id="85044"/>
    <lineage>
        <taxon>Bacteria</taxon>
        <taxon>Bacillati</taxon>
        <taxon>Actinomycetota</taxon>
        <taxon>Actinomycetes</taxon>
        <taxon>Mycobacteriales</taxon>
        <taxon>Nocardiaceae</taxon>
        <taxon>Williamsia</taxon>
    </lineage>
</organism>
<dbReference type="InterPro" id="IPR018713">
    <property type="entry name" value="MPAB/Lcp_cat_dom"/>
</dbReference>
<protein>
    <submittedName>
        <fullName evidence="3">Uncharacterized protein (DUF2236 family)</fullName>
    </submittedName>
</protein>
<sequence length="313" mass="35031">MCSIGATVTHMTEAIETSTSDATEGKPAPDEHYARPQIVGAPLGPGSLTWKYFGDNRVSLLGPRPGVLENMLPELGQAVLEHSVFFDDPFARVKRSLPGIYGTVYAPEGDSTGPTVRDFHTDIKGTMPGGDRYHALNPETYYWAHATFLDIVLTATDRFIKKLTDAEKEQIYAESVTWYRRYGVSDRPMPANYAEFVKYWDHMVDEVLIPHKTARYGVGYVTKGYPLPPGMKPIVWKLISPIVNPVAAFITTGGLPARSREQLGLPWSDRKQRNYERFCAAVRALDPIYRRLPATTRYNKYALKGFAKAGVRP</sequence>
<evidence type="ECO:0000259" key="2">
    <source>
        <dbReference type="Pfam" id="PF09995"/>
    </source>
</evidence>
<gene>
    <name evidence="3" type="ORF">DFJ75_4020</name>
</gene>
<comment type="caution">
    <text evidence="3">The sequence shown here is derived from an EMBL/GenBank/DDBJ whole genome shotgun (WGS) entry which is preliminary data.</text>
</comment>
<name>A0A495K8R1_WILMA</name>
<evidence type="ECO:0000313" key="3">
    <source>
        <dbReference type="EMBL" id="RKR97155.1"/>
    </source>
</evidence>
<accession>A0A495K8R1</accession>
<reference evidence="3 4" key="1">
    <citation type="submission" date="2018-10" db="EMBL/GenBank/DDBJ databases">
        <title>Sequencing the genomes of 1000 actinobacteria strains.</title>
        <authorList>
            <person name="Klenk H.-P."/>
        </authorList>
    </citation>
    <scope>NUCLEOTIDE SEQUENCE [LARGE SCALE GENOMIC DNA]</scope>
    <source>
        <strain evidence="3 4">DSM 44343</strain>
    </source>
</reference>
<dbReference type="AlphaFoldDB" id="A0A495K8R1"/>
<evidence type="ECO:0000256" key="1">
    <source>
        <dbReference type="SAM" id="MobiDB-lite"/>
    </source>
</evidence>
<dbReference type="Proteomes" id="UP000274762">
    <property type="component" value="Unassembled WGS sequence"/>
</dbReference>
<dbReference type="EMBL" id="RBKV01000001">
    <property type="protein sequence ID" value="RKR97155.1"/>
    <property type="molecule type" value="Genomic_DNA"/>
</dbReference>
<feature type="domain" description="ER-bound oxygenase mpaB/mpaB'/Rubber oxygenase catalytic" evidence="2">
    <location>
        <begin position="50"/>
        <end position="284"/>
    </location>
</feature>
<feature type="compositionally biased region" description="Basic and acidic residues" evidence="1">
    <location>
        <begin position="23"/>
        <end position="34"/>
    </location>
</feature>
<dbReference type="GO" id="GO:0016491">
    <property type="term" value="F:oxidoreductase activity"/>
    <property type="evidence" value="ECO:0007669"/>
    <property type="project" value="InterPro"/>
</dbReference>
<proteinExistence type="predicted"/>
<dbReference type="PANTHER" id="PTHR36151">
    <property type="entry name" value="BLR2777 PROTEIN"/>
    <property type="match status" value="1"/>
</dbReference>
<dbReference type="PANTHER" id="PTHR36151:SF3">
    <property type="entry name" value="ER-BOUND OXYGENASE MPAB_MPAB'_RUBBER OXYGENASE CATALYTIC DOMAIN-CONTAINING PROTEIN"/>
    <property type="match status" value="1"/>
</dbReference>
<evidence type="ECO:0000313" key="4">
    <source>
        <dbReference type="Proteomes" id="UP000274762"/>
    </source>
</evidence>
<feature type="region of interest" description="Disordered" evidence="1">
    <location>
        <begin position="1"/>
        <end position="37"/>
    </location>
</feature>